<evidence type="ECO:0000313" key="2">
    <source>
        <dbReference type="EMBL" id="EFX69727.1"/>
    </source>
</evidence>
<keyword evidence="1" id="KW-0175">Coiled coil</keyword>
<proteinExistence type="predicted"/>
<gene>
    <name evidence="2" type="ORF">DAPPUDRAFT_258133</name>
</gene>
<dbReference type="HOGENOM" id="CLU_2924911_0_0_1"/>
<reference evidence="2 3" key="1">
    <citation type="journal article" date="2011" name="Science">
        <title>The ecoresponsive genome of Daphnia pulex.</title>
        <authorList>
            <person name="Colbourne J.K."/>
            <person name="Pfrender M.E."/>
            <person name="Gilbert D."/>
            <person name="Thomas W.K."/>
            <person name="Tucker A."/>
            <person name="Oakley T.H."/>
            <person name="Tokishita S."/>
            <person name="Aerts A."/>
            <person name="Arnold G.J."/>
            <person name="Basu M.K."/>
            <person name="Bauer D.J."/>
            <person name="Caceres C.E."/>
            <person name="Carmel L."/>
            <person name="Casola C."/>
            <person name="Choi J.H."/>
            <person name="Detter J.C."/>
            <person name="Dong Q."/>
            <person name="Dusheyko S."/>
            <person name="Eads B.D."/>
            <person name="Frohlich T."/>
            <person name="Geiler-Samerotte K.A."/>
            <person name="Gerlach D."/>
            <person name="Hatcher P."/>
            <person name="Jogdeo S."/>
            <person name="Krijgsveld J."/>
            <person name="Kriventseva E.V."/>
            <person name="Kultz D."/>
            <person name="Laforsch C."/>
            <person name="Lindquist E."/>
            <person name="Lopez J."/>
            <person name="Manak J.R."/>
            <person name="Muller J."/>
            <person name="Pangilinan J."/>
            <person name="Patwardhan R.P."/>
            <person name="Pitluck S."/>
            <person name="Pritham E.J."/>
            <person name="Rechtsteiner A."/>
            <person name="Rho M."/>
            <person name="Rogozin I.B."/>
            <person name="Sakarya O."/>
            <person name="Salamov A."/>
            <person name="Schaack S."/>
            <person name="Shapiro H."/>
            <person name="Shiga Y."/>
            <person name="Skalitzky C."/>
            <person name="Smith Z."/>
            <person name="Souvorov A."/>
            <person name="Sung W."/>
            <person name="Tang Z."/>
            <person name="Tsuchiya D."/>
            <person name="Tu H."/>
            <person name="Vos H."/>
            <person name="Wang M."/>
            <person name="Wolf Y.I."/>
            <person name="Yamagata H."/>
            <person name="Yamada T."/>
            <person name="Ye Y."/>
            <person name="Shaw J.R."/>
            <person name="Andrews J."/>
            <person name="Crease T.J."/>
            <person name="Tang H."/>
            <person name="Lucas S.M."/>
            <person name="Robertson H.M."/>
            <person name="Bork P."/>
            <person name="Koonin E.V."/>
            <person name="Zdobnov E.M."/>
            <person name="Grigoriev I.V."/>
            <person name="Lynch M."/>
            <person name="Boore J.L."/>
        </authorList>
    </citation>
    <scope>NUCLEOTIDE SEQUENCE [LARGE SCALE GENOMIC DNA]</scope>
</reference>
<dbReference type="AlphaFoldDB" id="E9HET5"/>
<keyword evidence="3" id="KW-1185">Reference proteome</keyword>
<feature type="coiled-coil region" evidence="1">
    <location>
        <begin position="5"/>
        <end position="32"/>
    </location>
</feature>
<dbReference type="EMBL" id="GL732631">
    <property type="protein sequence ID" value="EFX69727.1"/>
    <property type="molecule type" value="Genomic_DNA"/>
</dbReference>
<sequence length="61" mass="7146">MEKEITMLKEELKKVKTKKDEIEKALKKDQQIVAVIVLRALNQLTENEDLRNQLESAADYM</sequence>
<accession>E9HET5</accession>
<organism evidence="2 3">
    <name type="scientific">Daphnia pulex</name>
    <name type="common">Water flea</name>
    <dbReference type="NCBI Taxonomy" id="6669"/>
    <lineage>
        <taxon>Eukaryota</taxon>
        <taxon>Metazoa</taxon>
        <taxon>Ecdysozoa</taxon>
        <taxon>Arthropoda</taxon>
        <taxon>Crustacea</taxon>
        <taxon>Branchiopoda</taxon>
        <taxon>Diplostraca</taxon>
        <taxon>Cladocera</taxon>
        <taxon>Anomopoda</taxon>
        <taxon>Daphniidae</taxon>
        <taxon>Daphnia</taxon>
    </lineage>
</organism>
<dbReference type="KEGG" id="dpx:DAPPUDRAFT_258133"/>
<dbReference type="InParanoid" id="E9HET5"/>
<protein>
    <submittedName>
        <fullName evidence="2">Uncharacterized protein</fullName>
    </submittedName>
</protein>
<dbReference type="Proteomes" id="UP000000305">
    <property type="component" value="Unassembled WGS sequence"/>
</dbReference>
<evidence type="ECO:0000256" key="1">
    <source>
        <dbReference type="SAM" id="Coils"/>
    </source>
</evidence>
<name>E9HET5_DAPPU</name>
<evidence type="ECO:0000313" key="3">
    <source>
        <dbReference type="Proteomes" id="UP000000305"/>
    </source>
</evidence>